<dbReference type="InterPro" id="IPR007815">
    <property type="entry name" value="Emycin_Estase"/>
</dbReference>
<comment type="caution">
    <text evidence="1">The sequence shown here is derived from an EMBL/GenBank/DDBJ whole genome shotgun (WGS) entry which is preliminary data.</text>
</comment>
<organism evidence="1 2">
    <name type="scientific">Streptomyces griseiscabiei</name>
    <dbReference type="NCBI Taxonomy" id="2993540"/>
    <lineage>
        <taxon>Bacteria</taxon>
        <taxon>Bacillati</taxon>
        <taxon>Actinomycetota</taxon>
        <taxon>Actinomycetes</taxon>
        <taxon>Kitasatosporales</taxon>
        <taxon>Streptomycetaceae</taxon>
        <taxon>Streptomyces</taxon>
    </lineage>
</organism>
<dbReference type="SUPFAM" id="SSF159501">
    <property type="entry name" value="EreA/ChaN-like"/>
    <property type="match status" value="1"/>
</dbReference>
<dbReference type="InterPro" id="IPR052036">
    <property type="entry name" value="Hydrolase/PRTase-associated"/>
</dbReference>
<dbReference type="RefSeq" id="WP_267299952.1">
    <property type="nucleotide sequence ID" value="NZ_JAGJBZ010000004.1"/>
</dbReference>
<gene>
    <name evidence="1" type="ORF">PV517_41900</name>
</gene>
<dbReference type="Proteomes" id="UP001271723">
    <property type="component" value="Unassembled WGS sequence"/>
</dbReference>
<evidence type="ECO:0000313" key="1">
    <source>
        <dbReference type="EMBL" id="MDX2915210.1"/>
    </source>
</evidence>
<accession>A0ABU4LIZ2</accession>
<dbReference type="Pfam" id="PF05139">
    <property type="entry name" value="Erythro_esteras"/>
    <property type="match status" value="1"/>
</dbReference>
<sequence length="392" mass="42484">MSQDIRDLVTPSCDLLALGEPTHLEPALGHVRNELFARLVEGSGFRSIALETDRVPALAVNGHVQDGTGDPDEVMRTGIAFGRGELAPNRQLITWMREYNRTRPPRDRLALHGIDAEMENMSAPGPLRYLEQARVYLSREAGGPPALALTSVSAAELAALAGDEERWSRTEAVMDAAESIGATPEARKLRCLADDMLTELLARAPELIAATSRAEWYRAKTHLTAGLGLLRYHAQLARPAAEAVRISRMLATRDALMAENLLDIRAAEAGRGPTLVVAHNIHLQRGPSHMRMRGLDLHWYGAGAVLGPLVGERYVFVAGSLGRSEALGLPDPAPDTYEATMPREPAWTLTPAPDPPTARTRTHPTTEDLRYVPLDEATLTGADGVLHVNAGD</sequence>
<dbReference type="Gene3D" id="3.30.1870.10">
    <property type="entry name" value="EreA-like, domain 2"/>
    <property type="match status" value="1"/>
</dbReference>
<dbReference type="CDD" id="cd14728">
    <property type="entry name" value="Ere-like"/>
    <property type="match status" value="1"/>
</dbReference>
<dbReference type="PANTHER" id="PTHR31299:SF0">
    <property type="entry name" value="ESTERASE, PUTATIVE (AFU_ORTHOLOGUE AFUA_1G05850)-RELATED"/>
    <property type="match status" value="1"/>
</dbReference>
<proteinExistence type="predicted"/>
<reference evidence="1 2" key="1">
    <citation type="journal article" date="2023" name="Microb. Genom.">
        <title>Mesoterricola silvestris gen. nov., sp. nov., Mesoterricola sediminis sp. nov., Geothrix oryzae sp. nov., Geothrix edaphica sp. nov., Geothrix rubra sp. nov., and Geothrix limicola sp. nov., six novel members of Acidobacteriota isolated from soils.</title>
        <authorList>
            <person name="Weisberg A.J."/>
            <person name="Pearce E."/>
            <person name="Kramer C.G."/>
            <person name="Chang J.H."/>
            <person name="Clarke C.R."/>
        </authorList>
    </citation>
    <scope>NUCLEOTIDE SEQUENCE [LARGE SCALE GENOMIC DNA]</scope>
    <source>
        <strain evidence="1 2">NRRL_B-2795</strain>
    </source>
</reference>
<protein>
    <submittedName>
        <fullName evidence="1">Erythromycin esterase family protein</fullName>
    </submittedName>
</protein>
<name>A0ABU4LIZ2_9ACTN</name>
<evidence type="ECO:0000313" key="2">
    <source>
        <dbReference type="Proteomes" id="UP001271723"/>
    </source>
</evidence>
<dbReference type="PANTHER" id="PTHR31299">
    <property type="entry name" value="ESTERASE, PUTATIVE (AFU_ORTHOLOGUE AFUA_1G05850)-RELATED"/>
    <property type="match status" value="1"/>
</dbReference>
<dbReference type="EMBL" id="JARAVY010000027">
    <property type="protein sequence ID" value="MDX2915210.1"/>
    <property type="molecule type" value="Genomic_DNA"/>
</dbReference>
<keyword evidence="2" id="KW-1185">Reference proteome</keyword>